<keyword evidence="3" id="KW-1185">Reference proteome</keyword>
<feature type="domain" description="DUF4376" evidence="1">
    <location>
        <begin position="69"/>
        <end position="159"/>
    </location>
</feature>
<sequence length="171" mass="19185">MFYSPQTRGFYVDSVHGESIPDDRIEVSEDKHWELLAGQQEGNSIVVVDGTPVLQKLDVERTTEEWERSIAHRRYSEEISGIEVAGARFETTRDSQSLIGSAVVHAMDNPNYTCLWKTDDGFKEMSGAELRSVLSEVRAHVQACFDREAVLLDHLKAGTLTVSMLDEGWPA</sequence>
<dbReference type="Proteomes" id="UP000608450">
    <property type="component" value="Unassembled WGS sequence"/>
</dbReference>
<dbReference type="EMBL" id="JADTFC010000143">
    <property type="protein sequence ID" value="MBG6291804.1"/>
    <property type="molecule type" value="Genomic_DNA"/>
</dbReference>
<protein>
    <submittedName>
        <fullName evidence="2">DUF4376 domain-containing protein</fullName>
    </submittedName>
</protein>
<gene>
    <name evidence="2" type="ORF">I5I61_30480</name>
</gene>
<accession>A0ABS0KV08</accession>
<evidence type="ECO:0000313" key="3">
    <source>
        <dbReference type="Proteomes" id="UP000608450"/>
    </source>
</evidence>
<name>A0ABS0KV08_PSENT</name>
<dbReference type="Pfam" id="PF14301">
    <property type="entry name" value="DUF4376"/>
    <property type="match status" value="1"/>
</dbReference>
<comment type="caution">
    <text evidence="2">The sequence shown here is derived from an EMBL/GenBank/DDBJ whole genome shotgun (WGS) entry which is preliminary data.</text>
</comment>
<dbReference type="InterPro" id="IPR025484">
    <property type="entry name" value="DUF4376"/>
</dbReference>
<reference evidence="2 3" key="1">
    <citation type="submission" date="2020-11" db="EMBL/GenBank/DDBJ databases">
        <title>Enhanced detection system for hospital associated transmission using whole genome sequencing surveillance.</title>
        <authorList>
            <person name="Harrison L.H."/>
            <person name="Van Tyne D."/>
            <person name="Marsh J.W."/>
            <person name="Griffith M.P."/>
            <person name="Snyder D.J."/>
            <person name="Cooper V.S."/>
            <person name="Mustapha M."/>
        </authorList>
    </citation>
    <scope>NUCLEOTIDE SEQUENCE [LARGE SCALE GENOMIC DNA]</scope>
    <source>
        <strain evidence="2 3">PSA00705</strain>
    </source>
</reference>
<evidence type="ECO:0000313" key="2">
    <source>
        <dbReference type="EMBL" id="MBG6291804.1"/>
    </source>
</evidence>
<proteinExistence type="predicted"/>
<evidence type="ECO:0000259" key="1">
    <source>
        <dbReference type="Pfam" id="PF14301"/>
    </source>
</evidence>
<organism evidence="2 3">
    <name type="scientific">Pseudomonas nitroreducens</name>
    <dbReference type="NCBI Taxonomy" id="46680"/>
    <lineage>
        <taxon>Bacteria</taxon>
        <taxon>Pseudomonadati</taxon>
        <taxon>Pseudomonadota</taxon>
        <taxon>Gammaproteobacteria</taxon>
        <taxon>Pseudomonadales</taxon>
        <taxon>Pseudomonadaceae</taxon>
        <taxon>Pseudomonas</taxon>
    </lineage>
</organism>